<dbReference type="EMBL" id="MUJZ01065417">
    <property type="protein sequence ID" value="OTF70499.1"/>
    <property type="molecule type" value="Genomic_DNA"/>
</dbReference>
<protein>
    <submittedName>
        <fullName evidence="2">Uncharacterized protein</fullName>
    </submittedName>
</protein>
<feature type="signal peptide" evidence="1">
    <location>
        <begin position="1"/>
        <end position="16"/>
    </location>
</feature>
<feature type="chain" id="PRO_5011988458" evidence="1">
    <location>
        <begin position="17"/>
        <end position="127"/>
    </location>
</feature>
<reference evidence="2 3" key="1">
    <citation type="submission" date="2017-03" db="EMBL/GenBank/DDBJ databases">
        <title>Genome Survey of Euroglyphus maynei.</title>
        <authorList>
            <person name="Arlian L.G."/>
            <person name="Morgan M.S."/>
            <person name="Rider S.D."/>
        </authorList>
    </citation>
    <scope>NUCLEOTIDE SEQUENCE [LARGE SCALE GENOMIC DNA]</scope>
    <source>
        <strain evidence="2">Arlian Lab</strain>
        <tissue evidence="2">Whole body</tissue>
    </source>
</reference>
<proteinExistence type="predicted"/>
<keyword evidence="3" id="KW-1185">Reference proteome</keyword>
<sequence length="127" mass="15048">MTGFSFIILSAIVCWGYWRHMNNKSLPGQRLYTLTNRSDTPEREAMFDLHKRFVDMDLMGNFKMDHFNDFGELKRLGPQVNDNFDDIRHQGQVFRREELGRDVTKIVESKSKSLKEFDQALRQEKSN</sequence>
<organism evidence="2 3">
    <name type="scientific">Euroglyphus maynei</name>
    <name type="common">Mayne's house dust mite</name>
    <dbReference type="NCBI Taxonomy" id="6958"/>
    <lineage>
        <taxon>Eukaryota</taxon>
        <taxon>Metazoa</taxon>
        <taxon>Ecdysozoa</taxon>
        <taxon>Arthropoda</taxon>
        <taxon>Chelicerata</taxon>
        <taxon>Arachnida</taxon>
        <taxon>Acari</taxon>
        <taxon>Acariformes</taxon>
        <taxon>Sarcoptiformes</taxon>
        <taxon>Astigmata</taxon>
        <taxon>Psoroptidia</taxon>
        <taxon>Analgoidea</taxon>
        <taxon>Pyroglyphidae</taxon>
        <taxon>Pyroglyphinae</taxon>
        <taxon>Euroglyphus</taxon>
    </lineage>
</organism>
<comment type="caution">
    <text evidence="2">The sequence shown here is derived from an EMBL/GenBank/DDBJ whole genome shotgun (WGS) entry which is preliminary data.</text>
</comment>
<evidence type="ECO:0000313" key="3">
    <source>
        <dbReference type="Proteomes" id="UP000194236"/>
    </source>
</evidence>
<evidence type="ECO:0000256" key="1">
    <source>
        <dbReference type="SAM" id="SignalP"/>
    </source>
</evidence>
<keyword evidence="1" id="KW-0732">Signal</keyword>
<gene>
    <name evidence="2" type="ORF">BLA29_011614</name>
</gene>
<accession>A0A1Y3APX7</accession>
<dbReference type="OrthoDB" id="10367762at2759"/>
<name>A0A1Y3APX7_EURMA</name>
<dbReference type="Proteomes" id="UP000194236">
    <property type="component" value="Unassembled WGS sequence"/>
</dbReference>
<evidence type="ECO:0000313" key="2">
    <source>
        <dbReference type="EMBL" id="OTF70499.1"/>
    </source>
</evidence>
<dbReference type="AlphaFoldDB" id="A0A1Y3APX7"/>